<reference evidence="6" key="3">
    <citation type="submission" date="2020-12" db="UniProtKB">
        <authorList>
            <consortium name="EnsemblPlants"/>
        </authorList>
    </citation>
    <scope>IDENTIFICATION</scope>
</reference>
<comment type="subcellular location">
    <subcellularLocation>
        <location evidence="1">Membrane</location>
    </subcellularLocation>
</comment>
<dbReference type="SUPFAM" id="SSF50182">
    <property type="entry name" value="Sm-like ribonucleoproteins"/>
    <property type="match status" value="1"/>
</dbReference>
<evidence type="ECO:0000256" key="2">
    <source>
        <dbReference type="ARBA" id="ARBA00022692"/>
    </source>
</evidence>
<accession>A0A7I4FVZ8</accession>
<dbReference type="GO" id="GO:0016020">
    <property type="term" value="C:membrane"/>
    <property type="evidence" value="ECO:0007669"/>
    <property type="project" value="UniProtKB-SubCell"/>
</dbReference>
<keyword evidence="3" id="KW-1133">Transmembrane helix</keyword>
<dbReference type="GO" id="GO:0055085">
    <property type="term" value="P:transmembrane transport"/>
    <property type="evidence" value="ECO:0007669"/>
    <property type="project" value="InterPro"/>
</dbReference>
<evidence type="ECO:0000256" key="1">
    <source>
        <dbReference type="ARBA" id="ARBA00004370"/>
    </source>
</evidence>
<dbReference type="EMBL" id="ABEU02000009">
    <property type="status" value="NOT_ANNOTATED_CDS"/>
    <property type="molecule type" value="Genomic_DNA"/>
</dbReference>
<dbReference type="Pfam" id="PF00924">
    <property type="entry name" value="MS_channel_2nd"/>
    <property type="match status" value="1"/>
</dbReference>
<keyword evidence="2" id="KW-0812">Transmembrane</keyword>
<keyword evidence="7" id="KW-1185">Reference proteome</keyword>
<dbReference type="Proteomes" id="UP000006727">
    <property type="component" value="Chromosome 9"/>
</dbReference>
<reference evidence="6 7" key="1">
    <citation type="journal article" date="2008" name="Science">
        <title>The Physcomitrella genome reveals evolutionary insights into the conquest of land by plants.</title>
        <authorList>
            <person name="Rensing S."/>
            <person name="Lang D."/>
            <person name="Zimmer A."/>
            <person name="Terry A."/>
            <person name="Salamov A."/>
            <person name="Shapiro H."/>
            <person name="Nishiyama T."/>
            <person name="Perroud P.-F."/>
            <person name="Lindquist E."/>
            <person name="Kamisugi Y."/>
            <person name="Tanahashi T."/>
            <person name="Sakakibara K."/>
            <person name="Fujita T."/>
            <person name="Oishi K."/>
            <person name="Shin-I T."/>
            <person name="Kuroki Y."/>
            <person name="Toyoda A."/>
            <person name="Suzuki Y."/>
            <person name="Hashimoto A."/>
            <person name="Yamaguchi K."/>
            <person name="Sugano A."/>
            <person name="Kohara Y."/>
            <person name="Fujiyama A."/>
            <person name="Anterola A."/>
            <person name="Aoki S."/>
            <person name="Ashton N."/>
            <person name="Barbazuk W.B."/>
            <person name="Barker E."/>
            <person name="Bennetzen J."/>
            <person name="Bezanilla M."/>
            <person name="Blankenship R."/>
            <person name="Cho S.H."/>
            <person name="Dutcher S."/>
            <person name="Estelle M."/>
            <person name="Fawcett J.A."/>
            <person name="Gundlach H."/>
            <person name="Hanada K."/>
            <person name="Heyl A."/>
            <person name="Hicks K.A."/>
            <person name="Hugh J."/>
            <person name="Lohr M."/>
            <person name="Mayer K."/>
            <person name="Melkozernov A."/>
            <person name="Murata T."/>
            <person name="Nelson D."/>
            <person name="Pils B."/>
            <person name="Prigge M."/>
            <person name="Reiss B."/>
            <person name="Renner T."/>
            <person name="Rombauts S."/>
            <person name="Rushton P."/>
            <person name="Sanderfoot A."/>
            <person name="Schween G."/>
            <person name="Shiu S.-H."/>
            <person name="Stueber K."/>
            <person name="Theodoulou F.L."/>
            <person name="Tu H."/>
            <person name="Van de Peer Y."/>
            <person name="Verrier P.J."/>
            <person name="Waters E."/>
            <person name="Wood A."/>
            <person name="Yang L."/>
            <person name="Cove D."/>
            <person name="Cuming A."/>
            <person name="Hasebe M."/>
            <person name="Lucas S."/>
            <person name="Mishler D.B."/>
            <person name="Reski R."/>
            <person name="Grigoriev I."/>
            <person name="Quatrano R.S."/>
            <person name="Boore J.L."/>
        </authorList>
    </citation>
    <scope>NUCLEOTIDE SEQUENCE [LARGE SCALE GENOMIC DNA]</scope>
    <source>
        <strain evidence="6 7">cv. Gransden 2004</strain>
    </source>
</reference>
<sequence length="181" mass="19932">MIQVTRIHFFKKCSVIPEHGVATAFAARDILGTILSGEALQFSRPFIVGDIISAGSVTGQVVDMDLHTAQLLISDKLPIVVPNSFFSNQMVVSPAVIINKSRARYRGLSFNLQVNIQDHEMIPIITSEISKLIMSHPKVYLENEKLQCHVSQVGPTSLNIVVTCNLNPMVFSFQIVDVSPT</sequence>
<dbReference type="InterPro" id="IPR006685">
    <property type="entry name" value="MscS_channel_2nd"/>
</dbReference>
<dbReference type="PANTHER" id="PTHR30566">
    <property type="entry name" value="YNAI-RELATED MECHANOSENSITIVE ION CHANNEL"/>
    <property type="match status" value="1"/>
</dbReference>
<dbReference type="EnsemblPlants" id="Pp3c9_20120V3.2">
    <property type="protein sequence ID" value="Pp3c9_20120V3.2"/>
    <property type="gene ID" value="Pp3c9_20120"/>
</dbReference>
<protein>
    <recommendedName>
        <fullName evidence="5">Mechanosensitive ion channel MscS domain-containing protein</fullName>
    </recommendedName>
</protein>
<gene>
    <name evidence="6" type="primary">LOC112286223</name>
</gene>
<organism evidence="6 7">
    <name type="scientific">Physcomitrium patens</name>
    <name type="common">Spreading-leaved earth moss</name>
    <name type="synonym">Physcomitrella patens</name>
    <dbReference type="NCBI Taxonomy" id="3218"/>
    <lineage>
        <taxon>Eukaryota</taxon>
        <taxon>Viridiplantae</taxon>
        <taxon>Streptophyta</taxon>
        <taxon>Embryophyta</taxon>
        <taxon>Bryophyta</taxon>
        <taxon>Bryophytina</taxon>
        <taxon>Bryopsida</taxon>
        <taxon>Funariidae</taxon>
        <taxon>Funariales</taxon>
        <taxon>Funariaceae</taxon>
        <taxon>Physcomitrium</taxon>
    </lineage>
</organism>
<dbReference type="AlphaFoldDB" id="A0A7I4FVZ8"/>
<dbReference type="InterPro" id="IPR010920">
    <property type="entry name" value="LSM_dom_sf"/>
</dbReference>
<dbReference type="Gramene" id="Pp3c9_20120V3.2">
    <property type="protein sequence ID" value="Pp3c9_20120V3.2"/>
    <property type="gene ID" value="Pp3c9_20120"/>
</dbReference>
<evidence type="ECO:0000313" key="6">
    <source>
        <dbReference type="EnsemblPlants" id="Pp3c9_20120V3.2"/>
    </source>
</evidence>
<evidence type="ECO:0000256" key="4">
    <source>
        <dbReference type="ARBA" id="ARBA00023136"/>
    </source>
</evidence>
<proteinExistence type="predicted"/>
<keyword evidence="4" id="KW-0472">Membrane</keyword>
<dbReference type="Gene3D" id="2.30.30.60">
    <property type="match status" value="1"/>
</dbReference>
<evidence type="ECO:0000313" key="7">
    <source>
        <dbReference type="Proteomes" id="UP000006727"/>
    </source>
</evidence>
<dbReference type="InterPro" id="IPR023408">
    <property type="entry name" value="MscS_beta-dom_sf"/>
</dbReference>
<feature type="domain" description="Mechanosensitive ion channel MscS" evidence="5">
    <location>
        <begin position="30"/>
        <end position="91"/>
    </location>
</feature>
<evidence type="ECO:0000256" key="3">
    <source>
        <dbReference type="ARBA" id="ARBA00022989"/>
    </source>
</evidence>
<evidence type="ECO:0000259" key="5">
    <source>
        <dbReference type="Pfam" id="PF00924"/>
    </source>
</evidence>
<name>A0A7I4FVZ8_PHYPA</name>
<reference evidence="6 7" key="2">
    <citation type="journal article" date="2018" name="Plant J.">
        <title>The Physcomitrella patens chromosome-scale assembly reveals moss genome structure and evolution.</title>
        <authorList>
            <person name="Lang D."/>
            <person name="Ullrich K.K."/>
            <person name="Murat F."/>
            <person name="Fuchs J."/>
            <person name="Jenkins J."/>
            <person name="Haas F.B."/>
            <person name="Piednoel M."/>
            <person name="Gundlach H."/>
            <person name="Van Bel M."/>
            <person name="Meyberg R."/>
            <person name="Vives C."/>
            <person name="Morata J."/>
            <person name="Symeonidi A."/>
            <person name="Hiss M."/>
            <person name="Muchero W."/>
            <person name="Kamisugi Y."/>
            <person name="Saleh O."/>
            <person name="Blanc G."/>
            <person name="Decker E.L."/>
            <person name="van Gessel N."/>
            <person name="Grimwood J."/>
            <person name="Hayes R.D."/>
            <person name="Graham S.W."/>
            <person name="Gunter L.E."/>
            <person name="McDaniel S.F."/>
            <person name="Hoernstein S.N.W."/>
            <person name="Larsson A."/>
            <person name="Li F.W."/>
            <person name="Perroud P.F."/>
            <person name="Phillips J."/>
            <person name="Ranjan P."/>
            <person name="Rokshar D.S."/>
            <person name="Rothfels C.J."/>
            <person name="Schneider L."/>
            <person name="Shu S."/>
            <person name="Stevenson D.W."/>
            <person name="Thummler F."/>
            <person name="Tillich M."/>
            <person name="Villarreal Aguilar J.C."/>
            <person name="Widiez T."/>
            <person name="Wong G.K."/>
            <person name="Wymore A."/>
            <person name="Zhang Y."/>
            <person name="Zimmer A.D."/>
            <person name="Quatrano R.S."/>
            <person name="Mayer K.F.X."/>
            <person name="Goodstein D."/>
            <person name="Casacuberta J.M."/>
            <person name="Vandepoele K."/>
            <person name="Reski R."/>
            <person name="Cuming A.C."/>
            <person name="Tuskan G.A."/>
            <person name="Maumus F."/>
            <person name="Salse J."/>
            <person name="Schmutz J."/>
            <person name="Rensing S.A."/>
        </authorList>
    </citation>
    <scope>NUCLEOTIDE SEQUENCE [LARGE SCALE GENOMIC DNA]</scope>
    <source>
        <strain evidence="6 7">cv. Gransden 2004</strain>
    </source>
</reference>
<dbReference type="PANTHER" id="PTHR30566:SF5">
    <property type="entry name" value="MECHANOSENSITIVE ION CHANNEL PROTEIN 1, MITOCHONDRIAL-RELATED"/>
    <property type="match status" value="1"/>
</dbReference>